<reference evidence="1" key="1">
    <citation type="submission" date="2014-05" db="EMBL/GenBank/DDBJ databases">
        <authorList>
            <person name="Chronopoulou M."/>
        </authorList>
    </citation>
    <scope>NUCLEOTIDE SEQUENCE</scope>
    <source>
        <tissue evidence="1">Whole organism</tissue>
    </source>
</reference>
<organism evidence="1">
    <name type="scientific">Lepeophtheirus salmonis</name>
    <name type="common">Salmon louse</name>
    <name type="synonym">Caligus salmonis</name>
    <dbReference type="NCBI Taxonomy" id="72036"/>
    <lineage>
        <taxon>Eukaryota</taxon>
        <taxon>Metazoa</taxon>
        <taxon>Ecdysozoa</taxon>
        <taxon>Arthropoda</taxon>
        <taxon>Crustacea</taxon>
        <taxon>Multicrustacea</taxon>
        <taxon>Hexanauplia</taxon>
        <taxon>Copepoda</taxon>
        <taxon>Siphonostomatoida</taxon>
        <taxon>Caligidae</taxon>
        <taxon>Lepeophtheirus</taxon>
    </lineage>
</organism>
<dbReference type="EMBL" id="HACA01010432">
    <property type="protein sequence ID" value="CDW27793.1"/>
    <property type="molecule type" value="Transcribed_RNA"/>
</dbReference>
<proteinExistence type="predicted"/>
<dbReference type="AlphaFoldDB" id="A0A0K2TP25"/>
<name>A0A0K2TP25_LEPSM</name>
<evidence type="ECO:0000313" key="1">
    <source>
        <dbReference type="EMBL" id="CDW27793.1"/>
    </source>
</evidence>
<accession>A0A0K2TP25</accession>
<protein>
    <submittedName>
        <fullName evidence="1">Uncharacterized protein</fullName>
    </submittedName>
</protein>
<sequence>MLPFHLDRLLVTAVSSSTMIPIFQCLPQSGDLTRHIL</sequence>